<reference evidence="4" key="1">
    <citation type="journal article" date="2022" name="Int. J. Syst. Evol. Microbiol.">
        <title>Anaeromyxobacter oryzae sp. nov., Anaeromyxobacter diazotrophicus sp. nov. and Anaeromyxobacter paludicola sp. nov., isolated from paddy soils.</title>
        <authorList>
            <person name="Itoh H."/>
            <person name="Xu Z."/>
            <person name="Mise K."/>
            <person name="Masuda Y."/>
            <person name="Ushijima N."/>
            <person name="Hayakawa C."/>
            <person name="Shiratori Y."/>
            <person name="Senoo K."/>
        </authorList>
    </citation>
    <scope>NUCLEOTIDE SEQUENCE [LARGE SCALE GENOMIC DNA]</scope>
    <source>
        <strain evidence="4">Red232</strain>
    </source>
</reference>
<feature type="signal peptide" evidence="1">
    <location>
        <begin position="1"/>
        <end position="27"/>
    </location>
</feature>
<evidence type="ECO:0000256" key="1">
    <source>
        <dbReference type="SAM" id="SignalP"/>
    </source>
</evidence>
<name>A0ABM7WV67_9BACT</name>
<gene>
    <name evidence="3" type="ORF">AMOR_23850</name>
</gene>
<dbReference type="Gene3D" id="3.40.50.1460">
    <property type="match status" value="1"/>
</dbReference>
<dbReference type="EMBL" id="AP025591">
    <property type="protein sequence ID" value="BDG03389.1"/>
    <property type="molecule type" value="Genomic_DNA"/>
</dbReference>
<dbReference type="InterPro" id="IPR011600">
    <property type="entry name" value="Pept_C14_caspase"/>
</dbReference>
<evidence type="ECO:0000313" key="4">
    <source>
        <dbReference type="Proteomes" id="UP001162891"/>
    </source>
</evidence>
<dbReference type="RefSeq" id="WP_248361357.1">
    <property type="nucleotide sequence ID" value="NZ_AP025591.1"/>
</dbReference>
<feature type="domain" description="Peptidase C14 caspase" evidence="2">
    <location>
        <begin position="29"/>
        <end position="236"/>
    </location>
</feature>
<feature type="chain" id="PRO_5045861795" description="Peptidase C14 caspase domain-containing protein" evidence="1">
    <location>
        <begin position="28"/>
        <end position="513"/>
    </location>
</feature>
<keyword evidence="1" id="KW-0732">Signal</keyword>
<keyword evidence="4" id="KW-1185">Reference proteome</keyword>
<accession>A0ABM7WV67</accession>
<protein>
    <recommendedName>
        <fullName evidence="2">Peptidase C14 caspase domain-containing protein</fullName>
    </recommendedName>
</protein>
<evidence type="ECO:0000259" key="2">
    <source>
        <dbReference type="Pfam" id="PF00656"/>
    </source>
</evidence>
<proteinExistence type="predicted"/>
<evidence type="ECO:0000313" key="3">
    <source>
        <dbReference type="EMBL" id="BDG03389.1"/>
    </source>
</evidence>
<sequence length="513" mass="52663">MIRGAAALAACGAVAAALLAPAPAAGAARFAVVAGNDRGDTGRPKLWYAQKDADRFERALVELGDFDAANVVLLQGKGPGELEAAVRALEPRIALAKAAGERTLLVVYYSGHAGAGGLEMGAEKLPFDALRALVSGSPADAKVAIVDACEAGLLTQVKGASAAPALAFAIPAEDAVQGTAFIASTAVGEAAQESAALGGSFFTHHLEIALRGAGDADGDGRVTLVEAFRYTSARTAAGTSGTQAGTQHATYELRMSGRGDVVLSDLRKAEARLLVPPDPRALFILKGPQGLFAEVPGGAVETTLAIPSGHYRIERRAPEGRATADLDVERGRTAALPRLEPTRYELARAKGGPRPGLLYTGVGLAWVGLPGFRAAPAARIGVRKEVGPLGVRVRFDYANASNVQDQWLRYDYQLTAGALAVLYPLNTGKILVEAGLEGGYGYATQKARTPNVSSSLSFSSGVGLAGAALMATAPVGPIRVGLDASAGAQLFTLDGTRTVRPSASVALLALYGF</sequence>
<organism evidence="3 4">
    <name type="scientific">Anaeromyxobacter oryzae</name>
    <dbReference type="NCBI Taxonomy" id="2918170"/>
    <lineage>
        <taxon>Bacteria</taxon>
        <taxon>Pseudomonadati</taxon>
        <taxon>Myxococcota</taxon>
        <taxon>Myxococcia</taxon>
        <taxon>Myxococcales</taxon>
        <taxon>Cystobacterineae</taxon>
        <taxon>Anaeromyxobacteraceae</taxon>
        <taxon>Anaeromyxobacter</taxon>
    </lineage>
</organism>
<dbReference type="Proteomes" id="UP001162891">
    <property type="component" value="Chromosome"/>
</dbReference>
<dbReference type="Pfam" id="PF00656">
    <property type="entry name" value="Peptidase_C14"/>
    <property type="match status" value="1"/>
</dbReference>